<dbReference type="PROSITE" id="PS00107">
    <property type="entry name" value="PROTEIN_KINASE_ATP"/>
    <property type="match status" value="1"/>
</dbReference>
<dbReference type="STRING" id="927083.DB32_003509"/>
<keyword evidence="9" id="KW-0812">Transmembrane</keyword>
<evidence type="ECO:0000313" key="12">
    <source>
        <dbReference type="Proteomes" id="UP000034883"/>
    </source>
</evidence>
<dbReference type="PROSITE" id="PS00108">
    <property type="entry name" value="PROTEIN_KINASE_ST"/>
    <property type="match status" value="1"/>
</dbReference>
<dbReference type="SUPFAM" id="SSF56112">
    <property type="entry name" value="Protein kinase-like (PK-like)"/>
    <property type="match status" value="1"/>
</dbReference>
<feature type="region of interest" description="Disordered" evidence="8">
    <location>
        <begin position="288"/>
        <end position="316"/>
    </location>
</feature>
<keyword evidence="9" id="KW-0472">Membrane</keyword>
<evidence type="ECO:0000256" key="1">
    <source>
        <dbReference type="ARBA" id="ARBA00012513"/>
    </source>
</evidence>
<dbReference type="GO" id="GO:0004674">
    <property type="term" value="F:protein serine/threonine kinase activity"/>
    <property type="evidence" value="ECO:0007669"/>
    <property type="project" value="UniProtKB-KW"/>
</dbReference>
<dbReference type="PROSITE" id="PS50011">
    <property type="entry name" value="PROTEIN_KINASE_DOM"/>
    <property type="match status" value="1"/>
</dbReference>
<evidence type="ECO:0000256" key="8">
    <source>
        <dbReference type="SAM" id="MobiDB-lite"/>
    </source>
</evidence>
<evidence type="ECO:0000256" key="3">
    <source>
        <dbReference type="ARBA" id="ARBA00022679"/>
    </source>
</evidence>
<dbReference type="KEGG" id="samy:DB32_003509"/>
<reference evidence="11 12" key="1">
    <citation type="submission" date="2015-03" db="EMBL/GenBank/DDBJ databases">
        <title>Genome assembly of Sandaracinus amylolyticus DSM 53668.</title>
        <authorList>
            <person name="Sharma G."/>
            <person name="Subramanian S."/>
        </authorList>
    </citation>
    <scope>NUCLEOTIDE SEQUENCE [LARGE SCALE GENOMIC DNA]</scope>
    <source>
        <strain evidence="11 12">DSM 53668</strain>
    </source>
</reference>
<name>A0A0F6YHY3_9BACT</name>
<dbReference type="PANTHER" id="PTHR43289:SF6">
    <property type="entry name" value="SERINE_THREONINE-PROTEIN KINASE NEKL-3"/>
    <property type="match status" value="1"/>
</dbReference>
<organism evidence="11 12">
    <name type="scientific">Sandaracinus amylolyticus</name>
    <dbReference type="NCBI Taxonomy" id="927083"/>
    <lineage>
        <taxon>Bacteria</taxon>
        <taxon>Pseudomonadati</taxon>
        <taxon>Myxococcota</taxon>
        <taxon>Polyangia</taxon>
        <taxon>Polyangiales</taxon>
        <taxon>Sandaracinaceae</taxon>
        <taxon>Sandaracinus</taxon>
    </lineage>
</organism>
<evidence type="ECO:0000256" key="2">
    <source>
        <dbReference type="ARBA" id="ARBA00022527"/>
    </source>
</evidence>
<dbReference type="InterPro" id="IPR017441">
    <property type="entry name" value="Protein_kinase_ATP_BS"/>
</dbReference>
<dbReference type="AlphaFoldDB" id="A0A0F6YHY3"/>
<dbReference type="PANTHER" id="PTHR43289">
    <property type="entry name" value="MITOGEN-ACTIVATED PROTEIN KINASE KINASE KINASE 20-RELATED"/>
    <property type="match status" value="1"/>
</dbReference>
<evidence type="ECO:0000256" key="5">
    <source>
        <dbReference type="ARBA" id="ARBA00022777"/>
    </source>
</evidence>
<evidence type="ECO:0000256" key="7">
    <source>
        <dbReference type="PROSITE-ProRule" id="PRU10141"/>
    </source>
</evidence>
<dbReference type="InterPro" id="IPR008271">
    <property type="entry name" value="Ser/Thr_kinase_AS"/>
</dbReference>
<dbReference type="InterPro" id="IPR000719">
    <property type="entry name" value="Prot_kinase_dom"/>
</dbReference>
<keyword evidence="6 7" id="KW-0067">ATP-binding</keyword>
<feature type="domain" description="Protein kinase" evidence="10">
    <location>
        <begin position="10"/>
        <end position="273"/>
    </location>
</feature>
<keyword evidence="2 11" id="KW-0723">Serine/threonine-protein kinase</keyword>
<dbReference type="Gene3D" id="1.10.510.10">
    <property type="entry name" value="Transferase(Phosphotransferase) domain 1"/>
    <property type="match status" value="1"/>
</dbReference>
<protein>
    <recommendedName>
        <fullName evidence="1">non-specific serine/threonine protein kinase</fullName>
        <ecNumber evidence="1">2.7.11.1</ecNumber>
    </recommendedName>
</protein>
<keyword evidence="9" id="KW-1133">Transmembrane helix</keyword>
<feature type="transmembrane region" description="Helical" evidence="9">
    <location>
        <begin position="324"/>
        <end position="351"/>
    </location>
</feature>
<accession>A0A0F6YHY3</accession>
<evidence type="ECO:0000313" key="11">
    <source>
        <dbReference type="EMBL" id="AKF06360.1"/>
    </source>
</evidence>
<dbReference type="SMART" id="SM00220">
    <property type="entry name" value="S_TKc"/>
    <property type="match status" value="1"/>
</dbReference>
<evidence type="ECO:0000259" key="10">
    <source>
        <dbReference type="PROSITE" id="PS50011"/>
    </source>
</evidence>
<dbReference type="Pfam" id="PF00069">
    <property type="entry name" value="Pkinase"/>
    <property type="match status" value="1"/>
</dbReference>
<evidence type="ECO:0000256" key="4">
    <source>
        <dbReference type="ARBA" id="ARBA00022741"/>
    </source>
</evidence>
<dbReference type="Gene3D" id="3.30.200.20">
    <property type="entry name" value="Phosphorylase Kinase, domain 1"/>
    <property type="match status" value="1"/>
</dbReference>
<proteinExistence type="predicted"/>
<sequence length="352" mass="37158">MEPGTRIGKYVIEARLGEGGNGTVYAARDGVLGRHVAFKVLHPHLVSDAQIAARFRQEAQAMAQLNHPNVVIVHDFVGEANRWAIVMELAVNGETLGSLIKRAGRLDPARAARLCTQVAAGLGHAHARGIVHRDVKPANVLVLRDGGSEVAKITDFGIARVANGERRTQAQLTLGTLWYIAPEQAQNSSVDARADVYSLGATLYEALTGSVPFPYDNAARVLAAHISEMPRPPSTRAPGIPEVLDELVLRCLSKNPDERPRDGDQLAALLGAITQRAAAIPSTQVASAPAIPQPAPVPPAADVAPPGPAAPASRLTREDSQVGMWIGIGGLVLLSSVCLLGSFLCVLTGFLR</sequence>
<evidence type="ECO:0000256" key="6">
    <source>
        <dbReference type="ARBA" id="ARBA00022840"/>
    </source>
</evidence>
<dbReference type="FunFam" id="1.10.510.10:FF:000021">
    <property type="entry name" value="Serine/threonine protein kinase"/>
    <property type="match status" value="1"/>
</dbReference>
<dbReference type="CDD" id="cd14014">
    <property type="entry name" value="STKc_PknB_like"/>
    <property type="match status" value="1"/>
</dbReference>
<keyword evidence="12" id="KW-1185">Reference proteome</keyword>
<keyword evidence="3" id="KW-0808">Transferase</keyword>
<dbReference type="EC" id="2.7.11.1" evidence="1"/>
<keyword evidence="5 11" id="KW-0418">Kinase</keyword>
<gene>
    <name evidence="11" type="ORF">DB32_003509</name>
</gene>
<dbReference type="OrthoDB" id="9801841at2"/>
<dbReference type="InterPro" id="IPR011009">
    <property type="entry name" value="Kinase-like_dom_sf"/>
</dbReference>
<dbReference type="EMBL" id="CP011125">
    <property type="protein sequence ID" value="AKF06360.1"/>
    <property type="molecule type" value="Genomic_DNA"/>
</dbReference>
<dbReference type="Proteomes" id="UP000034883">
    <property type="component" value="Chromosome"/>
</dbReference>
<feature type="compositionally biased region" description="Pro residues" evidence="8">
    <location>
        <begin position="291"/>
        <end position="309"/>
    </location>
</feature>
<evidence type="ECO:0000256" key="9">
    <source>
        <dbReference type="SAM" id="Phobius"/>
    </source>
</evidence>
<dbReference type="RefSeq" id="WP_053233539.1">
    <property type="nucleotide sequence ID" value="NZ_CP011125.1"/>
</dbReference>
<feature type="binding site" evidence="7">
    <location>
        <position position="39"/>
    </location>
    <ligand>
        <name>ATP</name>
        <dbReference type="ChEBI" id="CHEBI:30616"/>
    </ligand>
</feature>
<dbReference type="GO" id="GO:0005524">
    <property type="term" value="F:ATP binding"/>
    <property type="evidence" value="ECO:0007669"/>
    <property type="project" value="UniProtKB-UniRule"/>
</dbReference>
<keyword evidence="4 7" id="KW-0547">Nucleotide-binding</keyword>